<protein>
    <submittedName>
        <fullName evidence="2">Uncharacterized protein</fullName>
    </submittedName>
</protein>
<keyword evidence="3" id="KW-1185">Reference proteome</keyword>
<feature type="transmembrane region" description="Helical" evidence="1">
    <location>
        <begin position="76"/>
        <end position="98"/>
    </location>
</feature>
<dbReference type="EMBL" id="WHPN01000271">
    <property type="protein sequence ID" value="KAF4408539.1"/>
    <property type="molecule type" value="Genomic_DNA"/>
</dbReference>
<dbReference type="RefSeq" id="WP_143671254.1">
    <property type="nucleotide sequence ID" value="NZ_WHPN01000271.1"/>
</dbReference>
<proteinExistence type="predicted"/>
<gene>
    <name evidence="2" type="ORF">GCU69_13990</name>
</gene>
<evidence type="ECO:0000256" key="1">
    <source>
        <dbReference type="SAM" id="Phobius"/>
    </source>
</evidence>
<accession>A0ABQ7FJI8</accession>
<feature type="transmembrane region" description="Helical" evidence="1">
    <location>
        <begin position="43"/>
        <end position="64"/>
    </location>
</feature>
<keyword evidence="1" id="KW-1133">Transmembrane helix</keyword>
<organism evidence="2 3">
    <name type="scientific">Streptomyces lycii</name>
    <dbReference type="NCBI Taxonomy" id="2654337"/>
    <lineage>
        <taxon>Bacteria</taxon>
        <taxon>Bacillati</taxon>
        <taxon>Actinomycetota</taxon>
        <taxon>Actinomycetes</taxon>
        <taxon>Kitasatosporales</taxon>
        <taxon>Streptomycetaceae</taxon>
        <taxon>Streptomyces</taxon>
    </lineage>
</organism>
<sequence>MRLVAVVIAVMFIGPLVVLLVMDVREWLSRPPPQFDPTGRPGAVEWGFVVFFDGVMALFVYAGILDVRRGGSGELLVTGVMVGVVMLLLTSGVVARWLRHRRARRFSRLTGGPE</sequence>
<name>A0ABQ7FJI8_9ACTN</name>
<feature type="transmembrane region" description="Helical" evidence="1">
    <location>
        <begin position="6"/>
        <end position="22"/>
    </location>
</feature>
<evidence type="ECO:0000313" key="3">
    <source>
        <dbReference type="Proteomes" id="UP000621266"/>
    </source>
</evidence>
<reference evidence="2 3" key="1">
    <citation type="submission" date="2019-10" db="EMBL/GenBank/DDBJ databases">
        <title>Streptomyces tenebrisbrunneis sp.nov., an endogenous actinomycete isolated from of Lycium ruthenicum.</title>
        <authorList>
            <person name="Ma L."/>
        </authorList>
    </citation>
    <scope>NUCLEOTIDE SEQUENCE [LARGE SCALE GENOMIC DNA]</scope>
    <source>
        <strain evidence="2 3">TRM 66187</strain>
    </source>
</reference>
<keyword evidence="1" id="KW-0812">Transmembrane</keyword>
<keyword evidence="1" id="KW-0472">Membrane</keyword>
<evidence type="ECO:0000313" key="2">
    <source>
        <dbReference type="EMBL" id="KAF4408539.1"/>
    </source>
</evidence>
<dbReference type="Proteomes" id="UP000621266">
    <property type="component" value="Unassembled WGS sequence"/>
</dbReference>
<comment type="caution">
    <text evidence="2">The sequence shown here is derived from an EMBL/GenBank/DDBJ whole genome shotgun (WGS) entry which is preliminary data.</text>
</comment>